<dbReference type="RefSeq" id="WP_335743786.1">
    <property type="nucleotide sequence ID" value="NZ_JBEZCN010000057.1"/>
</dbReference>
<name>A0A1B1MPS0_STRLN</name>
<evidence type="ECO:0000313" key="4">
    <source>
        <dbReference type="Proteomes" id="UP000092598"/>
    </source>
</evidence>
<dbReference type="PANTHER" id="PTHR42831:SF3">
    <property type="entry name" value="1,2-PHENYLACETYL-COA EPOXIDASE, SUBUNIT D-RELATED"/>
    <property type="match status" value="1"/>
</dbReference>
<dbReference type="PATRIC" id="fig|1915.4.peg.9226"/>
<organism evidence="3 4">
    <name type="scientific">Streptomyces lincolnensis</name>
    <dbReference type="NCBI Taxonomy" id="1915"/>
    <lineage>
        <taxon>Bacteria</taxon>
        <taxon>Bacillati</taxon>
        <taxon>Actinomycetota</taxon>
        <taxon>Actinomycetes</taxon>
        <taxon>Kitasatosporales</taxon>
        <taxon>Streptomycetaceae</taxon>
        <taxon>Streptomyces</taxon>
    </lineage>
</organism>
<dbReference type="PANTHER" id="PTHR42831">
    <property type="entry name" value="FE-S PROTEIN MATURATION AUXILIARY FACTOR YITW"/>
    <property type="match status" value="1"/>
</dbReference>
<dbReference type="InterPro" id="IPR056572">
    <property type="entry name" value="Zn_ribbon_PaaD"/>
</dbReference>
<feature type="domain" description="PaaD zinc beta ribbon" evidence="2">
    <location>
        <begin position="126"/>
        <end position="163"/>
    </location>
</feature>
<feature type="domain" description="MIP18 family-like" evidence="1">
    <location>
        <begin position="10"/>
        <end position="73"/>
    </location>
</feature>
<evidence type="ECO:0000313" key="3">
    <source>
        <dbReference type="EMBL" id="ANS70595.1"/>
    </source>
</evidence>
<keyword evidence="4" id="KW-1185">Reference proteome</keyword>
<gene>
    <name evidence="3" type="ORF">SLINC_8371</name>
</gene>
<dbReference type="KEGG" id="sls:SLINC_8371"/>
<proteinExistence type="predicted"/>
<dbReference type="InterPro" id="IPR052339">
    <property type="entry name" value="Fe-S_Maturation_MIP18"/>
</dbReference>
<sequence>MSAAFRMDTDQVRARVETVPDPELPMVTLADLGVIRSVREDADRVVEVVVTPTYLGCPALPVMEADLRTVLAECGHPDGRVTWALSPAWTTDWISERGREQLAAHGIVPPGDAGAPLPVRLGLGRPCPNCGSVATRPLGPFGSTGCQTILVCTACRESFPHMKAV</sequence>
<accession>A0A1B1MPS0</accession>
<dbReference type="Proteomes" id="UP000092598">
    <property type="component" value="Chromosome"/>
</dbReference>
<dbReference type="InterPro" id="IPR011883">
    <property type="entry name" value="PaaD-like"/>
</dbReference>
<evidence type="ECO:0000259" key="1">
    <source>
        <dbReference type="Pfam" id="PF01883"/>
    </source>
</evidence>
<dbReference type="InterPro" id="IPR002744">
    <property type="entry name" value="MIP18-like"/>
</dbReference>
<dbReference type="Pfam" id="PF23451">
    <property type="entry name" value="Zn_ribbon_PaaD"/>
    <property type="match status" value="1"/>
</dbReference>
<dbReference type="SUPFAM" id="SSF117916">
    <property type="entry name" value="Fe-S cluster assembly (FSCA) domain-like"/>
    <property type="match status" value="1"/>
</dbReference>
<dbReference type="STRING" id="1915.SLINC_8371"/>
<dbReference type="Gene3D" id="3.30.300.130">
    <property type="entry name" value="Fe-S cluster assembly (FSCA)"/>
    <property type="match status" value="1"/>
</dbReference>
<reference evidence="3 4" key="1">
    <citation type="submission" date="2016-07" db="EMBL/GenBank/DDBJ databases">
        <title>Enhancement of antibiotic productionsby engineered nitrateutilization in actinobacteria.</title>
        <authorList>
            <person name="Meng S.C."/>
        </authorList>
    </citation>
    <scope>NUCLEOTIDE SEQUENCE [LARGE SCALE GENOMIC DNA]</scope>
    <source>
        <strain evidence="3 4">NRRL 2936</strain>
    </source>
</reference>
<dbReference type="Pfam" id="PF01883">
    <property type="entry name" value="FeS_assembly_P"/>
    <property type="match status" value="1"/>
</dbReference>
<dbReference type="NCBIfam" id="TIGR02159">
    <property type="entry name" value="PA_CoA_Oxy4"/>
    <property type="match status" value="1"/>
</dbReference>
<protein>
    <submittedName>
        <fullName evidence="3">Putative phenylacetic acid degradation protein</fullName>
    </submittedName>
</protein>
<dbReference type="EMBL" id="CP016438">
    <property type="protein sequence ID" value="ANS70595.1"/>
    <property type="molecule type" value="Genomic_DNA"/>
</dbReference>
<dbReference type="AlphaFoldDB" id="A0A1B1MPS0"/>
<evidence type="ECO:0000259" key="2">
    <source>
        <dbReference type="Pfam" id="PF23451"/>
    </source>
</evidence>
<dbReference type="InterPro" id="IPR034904">
    <property type="entry name" value="FSCA_dom_sf"/>
</dbReference>